<accession>A0A1H2Z150</accession>
<dbReference type="SMART" id="SM00463">
    <property type="entry name" value="SMR"/>
    <property type="match status" value="1"/>
</dbReference>
<dbReference type="SUPFAM" id="SSF160443">
    <property type="entry name" value="SMR domain-like"/>
    <property type="match status" value="1"/>
</dbReference>
<keyword evidence="3" id="KW-0378">Hydrolase</keyword>
<keyword evidence="3" id="KW-0540">Nuclease</keyword>
<protein>
    <submittedName>
        <fullName evidence="3">DNA-nicking endonuclease, Smr domain</fullName>
    </submittedName>
</protein>
<dbReference type="GO" id="GO:0004519">
    <property type="term" value="F:endonuclease activity"/>
    <property type="evidence" value="ECO:0007669"/>
    <property type="project" value="UniProtKB-KW"/>
</dbReference>
<evidence type="ECO:0000313" key="3">
    <source>
        <dbReference type="EMBL" id="SDX11065.1"/>
    </source>
</evidence>
<dbReference type="InterPro" id="IPR036063">
    <property type="entry name" value="Smr_dom_sf"/>
</dbReference>
<name>A0A1H2Z150_9RHOB</name>
<evidence type="ECO:0000259" key="2">
    <source>
        <dbReference type="PROSITE" id="PS50828"/>
    </source>
</evidence>
<dbReference type="PANTHER" id="PTHR35562:SF2">
    <property type="entry name" value="DNA ENDONUCLEASE SMRA-RELATED"/>
    <property type="match status" value="1"/>
</dbReference>
<dbReference type="AlphaFoldDB" id="A0A1H2Z150"/>
<feature type="region of interest" description="Disordered" evidence="1">
    <location>
        <begin position="29"/>
        <end position="121"/>
    </location>
</feature>
<dbReference type="Proteomes" id="UP000199118">
    <property type="component" value="Unassembled WGS sequence"/>
</dbReference>
<evidence type="ECO:0000256" key="1">
    <source>
        <dbReference type="SAM" id="MobiDB-lite"/>
    </source>
</evidence>
<dbReference type="Gene3D" id="3.30.1370.110">
    <property type="match status" value="1"/>
</dbReference>
<reference evidence="3 4" key="1">
    <citation type="submission" date="2016-10" db="EMBL/GenBank/DDBJ databases">
        <authorList>
            <person name="de Groot N.N."/>
        </authorList>
    </citation>
    <scope>NUCLEOTIDE SEQUENCE [LARGE SCALE GENOMIC DNA]</scope>
    <source>
        <strain evidence="3 4">DSM 17890</strain>
    </source>
</reference>
<keyword evidence="4" id="KW-1185">Reference proteome</keyword>
<feature type="compositionally biased region" description="Low complexity" evidence="1">
    <location>
        <begin position="77"/>
        <end position="88"/>
    </location>
</feature>
<dbReference type="RefSeq" id="WP_245710513.1">
    <property type="nucleotide sequence ID" value="NZ_FNMZ01000003.1"/>
</dbReference>
<evidence type="ECO:0000313" key="4">
    <source>
        <dbReference type="Proteomes" id="UP000199118"/>
    </source>
</evidence>
<dbReference type="InterPro" id="IPR002625">
    <property type="entry name" value="Smr_dom"/>
</dbReference>
<dbReference type="PANTHER" id="PTHR35562">
    <property type="entry name" value="DNA ENDONUCLEASE SMRA-RELATED"/>
    <property type="match status" value="1"/>
</dbReference>
<proteinExistence type="predicted"/>
<dbReference type="STRING" id="356660.SAMN05444336_103331"/>
<feature type="domain" description="Smr" evidence="2">
    <location>
        <begin position="129"/>
        <end position="221"/>
    </location>
</feature>
<dbReference type="EMBL" id="FNMZ01000003">
    <property type="protein sequence ID" value="SDX11065.1"/>
    <property type="molecule type" value="Genomic_DNA"/>
</dbReference>
<gene>
    <name evidence="3" type="ORF">SAMN05444336_103331</name>
</gene>
<organism evidence="3 4">
    <name type="scientific">Albimonas donghaensis</name>
    <dbReference type="NCBI Taxonomy" id="356660"/>
    <lineage>
        <taxon>Bacteria</taxon>
        <taxon>Pseudomonadati</taxon>
        <taxon>Pseudomonadota</taxon>
        <taxon>Alphaproteobacteria</taxon>
        <taxon>Rhodobacterales</taxon>
        <taxon>Paracoccaceae</taxon>
        <taxon>Albimonas</taxon>
    </lineage>
</organism>
<keyword evidence="3" id="KW-0255">Endonuclease</keyword>
<sequence length="224" mass="24050">MAGRRRRSGLTAEERALWDRVVADAAPLARGGLRSGVAITPSAESGEPVRPARGLPRTADATTPYTDPKPEPPAAPAAPRVLRPTGSRRPPPQPAPLRPLVDGFDPAAGLDRNTAQKLRRGLRRPDARLDLHGMTADRAHRALIRFILAERKAGARVVLIITGKGGRKRVDDAPFMPDRIGVLKHAVPHWLATHPLEGTVVGVYPAHQSHGGDGALYVYLKKPG</sequence>
<dbReference type="PROSITE" id="PS50828">
    <property type="entry name" value="SMR"/>
    <property type="match status" value="1"/>
</dbReference>
<dbReference type="Pfam" id="PF01713">
    <property type="entry name" value="Smr"/>
    <property type="match status" value="1"/>
</dbReference>